<proteinExistence type="predicted"/>
<keyword evidence="2" id="KW-1185">Reference proteome</keyword>
<protein>
    <submittedName>
        <fullName evidence="1">Uncharacterized protein</fullName>
    </submittedName>
</protein>
<dbReference type="EMBL" id="PQFF01000021">
    <property type="protein sequence ID" value="RHZ88357.1"/>
    <property type="molecule type" value="Genomic_DNA"/>
</dbReference>
<accession>A0A397JL64</accession>
<evidence type="ECO:0000313" key="2">
    <source>
        <dbReference type="Proteomes" id="UP000266861"/>
    </source>
</evidence>
<gene>
    <name evidence="1" type="ORF">Glove_23g250</name>
</gene>
<dbReference type="AlphaFoldDB" id="A0A397JL64"/>
<evidence type="ECO:0000313" key="1">
    <source>
        <dbReference type="EMBL" id="RHZ88357.1"/>
    </source>
</evidence>
<comment type="caution">
    <text evidence="1">The sequence shown here is derived from an EMBL/GenBank/DDBJ whole genome shotgun (WGS) entry which is preliminary data.</text>
</comment>
<organism evidence="1 2">
    <name type="scientific">Diversispora epigaea</name>
    <dbReference type="NCBI Taxonomy" id="1348612"/>
    <lineage>
        <taxon>Eukaryota</taxon>
        <taxon>Fungi</taxon>
        <taxon>Fungi incertae sedis</taxon>
        <taxon>Mucoromycota</taxon>
        <taxon>Glomeromycotina</taxon>
        <taxon>Glomeromycetes</taxon>
        <taxon>Diversisporales</taxon>
        <taxon>Diversisporaceae</taxon>
        <taxon>Diversispora</taxon>
    </lineage>
</organism>
<sequence length="106" mass="12347">MTWKTVHPSKISSLISSSNEASIRRFSLKLLNDELPTLSNLNKWNSSLEIENNIHVFTYSSQTDINPLIELKSKFIQIIIHEMANILQQELNWRYTQMILNCVINT</sequence>
<name>A0A397JL64_9GLOM</name>
<reference evidence="1 2" key="1">
    <citation type="submission" date="2018-08" db="EMBL/GenBank/DDBJ databases">
        <title>Genome and evolution of the arbuscular mycorrhizal fungus Diversispora epigaea (formerly Glomus versiforme) and its bacterial endosymbionts.</title>
        <authorList>
            <person name="Sun X."/>
            <person name="Fei Z."/>
            <person name="Harrison M."/>
        </authorList>
    </citation>
    <scope>NUCLEOTIDE SEQUENCE [LARGE SCALE GENOMIC DNA]</scope>
    <source>
        <strain evidence="1 2">IT104</strain>
    </source>
</reference>
<dbReference type="Proteomes" id="UP000266861">
    <property type="component" value="Unassembled WGS sequence"/>
</dbReference>